<organism evidence="1 2">
    <name type="scientific">Maioricimonas rarisocia</name>
    <dbReference type="NCBI Taxonomy" id="2528026"/>
    <lineage>
        <taxon>Bacteria</taxon>
        <taxon>Pseudomonadati</taxon>
        <taxon>Planctomycetota</taxon>
        <taxon>Planctomycetia</taxon>
        <taxon>Planctomycetales</taxon>
        <taxon>Planctomycetaceae</taxon>
        <taxon>Maioricimonas</taxon>
    </lineage>
</organism>
<gene>
    <name evidence="1" type="ORF">Mal4_19750</name>
</gene>
<sequence length="52" mass="6015">MRASEILKRVPSETRIRAAIGRCLREVAVLRQLLKVARKRDELSPREGDNEK</sequence>
<dbReference type="KEGG" id="mri:Mal4_19750"/>
<protein>
    <submittedName>
        <fullName evidence="1">Uncharacterized protein</fullName>
    </submittedName>
</protein>
<dbReference type="Proteomes" id="UP000320496">
    <property type="component" value="Chromosome"/>
</dbReference>
<dbReference type="EMBL" id="CP036275">
    <property type="protein sequence ID" value="QDU37660.1"/>
    <property type="molecule type" value="Genomic_DNA"/>
</dbReference>
<proteinExistence type="predicted"/>
<keyword evidence="2" id="KW-1185">Reference proteome</keyword>
<evidence type="ECO:0000313" key="1">
    <source>
        <dbReference type="EMBL" id="QDU37660.1"/>
    </source>
</evidence>
<dbReference type="AlphaFoldDB" id="A0A517Z592"/>
<name>A0A517Z592_9PLAN</name>
<reference evidence="1 2" key="1">
    <citation type="submission" date="2019-02" db="EMBL/GenBank/DDBJ databases">
        <title>Deep-cultivation of Planctomycetes and their phenomic and genomic characterization uncovers novel biology.</title>
        <authorList>
            <person name="Wiegand S."/>
            <person name="Jogler M."/>
            <person name="Boedeker C."/>
            <person name="Pinto D."/>
            <person name="Vollmers J."/>
            <person name="Rivas-Marin E."/>
            <person name="Kohn T."/>
            <person name="Peeters S.H."/>
            <person name="Heuer A."/>
            <person name="Rast P."/>
            <person name="Oberbeckmann S."/>
            <person name="Bunk B."/>
            <person name="Jeske O."/>
            <person name="Meyerdierks A."/>
            <person name="Storesund J.E."/>
            <person name="Kallscheuer N."/>
            <person name="Luecker S."/>
            <person name="Lage O.M."/>
            <person name="Pohl T."/>
            <person name="Merkel B.J."/>
            <person name="Hornburger P."/>
            <person name="Mueller R.-W."/>
            <person name="Bruemmer F."/>
            <person name="Labrenz M."/>
            <person name="Spormann A.M."/>
            <person name="Op den Camp H."/>
            <person name="Overmann J."/>
            <person name="Amann R."/>
            <person name="Jetten M.S.M."/>
            <person name="Mascher T."/>
            <person name="Medema M.H."/>
            <person name="Devos D.P."/>
            <person name="Kaster A.-K."/>
            <person name="Ovreas L."/>
            <person name="Rohde M."/>
            <person name="Galperin M.Y."/>
            <person name="Jogler C."/>
        </authorList>
    </citation>
    <scope>NUCLEOTIDE SEQUENCE [LARGE SCALE GENOMIC DNA]</scope>
    <source>
        <strain evidence="1 2">Mal4</strain>
    </source>
</reference>
<evidence type="ECO:0000313" key="2">
    <source>
        <dbReference type="Proteomes" id="UP000320496"/>
    </source>
</evidence>
<accession>A0A517Z592</accession>